<evidence type="ECO:0000256" key="4">
    <source>
        <dbReference type="ARBA" id="ARBA00022723"/>
    </source>
</evidence>
<dbReference type="AlphaFoldDB" id="A0A7H0VIC9"/>
<dbReference type="GO" id="GO:0046872">
    <property type="term" value="F:metal ion binding"/>
    <property type="evidence" value="ECO:0007669"/>
    <property type="project" value="UniProtKB-KW"/>
</dbReference>
<accession>A0A7H0VIC9</accession>
<gene>
    <name evidence="7" type="ORF">H4K34_06450</name>
</gene>
<dbReference type="SUPFAM" id="SSF48576">
    <property type="entry name" value="Terpenoid synthases"/>
    <property type="match status" value="1"/>
</dbReference>
<dbReference type="Gene3D" id="1.10.600.10">
    <property type="entry name" value="Farnesyl Diphosphate Synthase"/>
    <property type="match status" value="1"/>
</dbReference>
<dbReference type="Pfam" id="PF00348">
    <property type="entry name" value="polyprenyl_synt"/>
    <property type="match status" value="1"/>
</dbReference>
<dbReference type="GO" id="GO:0004659">
    <property type="term" value="F:prenyltransferase activity"/>
    <property type="evidence" value="ECO:0007669"/>
    <property type="project" value="InterPro"/>
</dbReference>
<protein>
    <submittedName>
        <fullName evidence="7">Polyprenyl synthetase family protein</fullName>
    </submittedName>
</protein>
<dbReference type="PROSITE" id="PS00723">
    <property type="entry name" value="POLYPRENYL_SYNTHASE_1"/>
    <property type="match status" value="1"/>
</dbReference>
<dbReference type="KEGG" id="chyd:H4K34_06450"/>
<evidence type="ECO:0000256" key="3">
    <source>
        <dbReference type="ARBA" id="ARBA00022679"/>
    </source>
</evidence>
<dbReference type="CDD" id="cd00685">
    <property type="entry name" value="Trans_IPPS_HT"/>
    <property type="match status" value="1"/>
</dbReference>
<dbReference type="SFLD" id="SFLDG01017">
    <property type="entry name" value="Polyprenyl_Transferase_Like"/>
    <property type="match status" value="1"/>
</dbReference>
<dbReference type="EMBL" id="CP060139">
    <property type="protein sequence ID" value="QNR25477.1"/>
    <property type="molecule type" value="Genomic_DNA"/>
</dbReference>
<evidence type="ECO:0000256" key="1">
    <source>
        <dbReference type="ARBA" id="ARBA00001946"/>
    </source>
</evidence>
<comment type="similarity">
    <text evidence="2 6">Belongs to the FPP/GGPP synthase family.</text>
</comment>
<dbReference type="SFLD" id="SFLDS00005">
    <property type="entry name" value="Isoprenoid_Synthase_Type_I"/>
    <property type="match status" value="1"/>
</dbReference>
<reference evidence="7 8" key="1">
    <citation type="submission" date="2020-08" db="EMBL/GenBank/DDBJ databases">
        <title>Croceimicrobium hydrocarbonivorans gen. nov., sp. nov., a novel marine bacterium isolated from a bacterial consortium that degrades polyethylene terephthalate.</title>
        <authorList>
            <person name="Liu R."/>
        </authorList>
    </citation>
    <scope>NUCLEOTIDE SEQUENCE [LARGE SCALE GENOMIC DNA]</scope>
    <source>
        <strain evidence="7 8">A20-9</strain>
    </source>
</reference>
<keyword evidence="8" id="KW-1185">Reference proteome</keyword>
<sequence length="320" mass="35461">MQRIPDYVKLVENTLAQQNFDQSPKELYAPMGYILALGGKRLRPALSLAACELFGTEASKALMPALGIEVFHNFSLVHDDIMDEADLRRGQATVHKKWNRDIAILSGDAMLVKAYQYIAQVEASILPAVLDCFSQTALEICEGQQRDMNFENREAVAEAEYLLMIRQKTAVLLGAALKIGALVAGAEMKAAHSLYEFGINAGLSFQVQDDLLDAYGDPDKVGKTAGGDILQDKKTLLMIYARELDPEGWSDLRNAQLEGNEKVSAYREWMIACGAKAKAETKRDTLLKDALEALEAAHAPDEELKNELAQFAQWLSHRDR</sequence>
<dbReference type="InterPro" id="IPR008949">
    <property type="entry name" value="Isoprenoid_synthase_dom_sf"/>
</dbReference>
<comment type="cofactor">
    <cofactor evidence="1">
        <name>Mg(2+)</name>
        <dbReference type="ChEBI" id="CHEBI:18420"/>
    </cofactor>
</comment>
<dbReference type="PANTHER" id="PTHR12001">
    <property type="entry name" value="GERANYLGERANYL PYROPHOSPHATE SYNTHASE"/>
    <property type="match status" value="1"/>
</dbReference>
<evidence type="ECO:0000256" key="5">
    <source>
        <dbReference type="ARBA" id="ARBA00022842"/>
    </source>
</evidence>
<evidence type="ECO:0000313" key="8">
    <source>
        <dbReference type="Proteomes" id="UP000516305"/>
    </source>
</evidence>
<keyword evidence="5" id="KW-0460">Magnesium</keyword>
<evidence type="ECO:0000256" key="2">
    <source>
        <dbReference type="ARBA" id="ARBA00006706"/>
    </source>
</evidence>
<organism evidence="7 8">
    <name type="scientific">Croceimicrobium hydrocarbonivorans</name>
    <dbReference type="NCBI Taxonomy" id="2761580"/>
    <lineage>
        <taxon>Bacteria</taxon>
        <taxon>Pseudomonadati</taxon>
        <taxon>Bacteroidota</taxon>
        <taxon>Flavobacteriia</taxon>
        <taxon>Flavobacteriales</taxon>
        <taxon>Owenweeksiaceae</taxon>
        <taxon>Croceimicrobium</taxon>
    </lineage>
</organism>
<keyword evidence="4" id="KW-0479">Metal-binding</keyword>
<dbReference type="GO" id="GO:0008299">
    <property type="term" value="P:isoprenoid biosynthetic process"/>
    <property type="evidence" value="ECO:0007669"/>
    <property type="project" value="InterPro"/>
</dbReference>
<dbReference type="PANTHER" id="PTHR12001:SF85">
    <property type="entry name" value="SHORT CHAIN ISOPRENYL DIPHOSPHATE SYNTHASE"/>
    <property type="match status" value="1"/>
</dbReference>
<dbReference type="InterPro" id="IPR033749">
    <property type="entry name" value="Polyprenyl_synt_CS"/>
</dbReference>
<proteinExistence type="inferred from homology"/>
<evidence type="ECO:0000313" key="7">
    <source>
        <dbReference type="EMBL" id="QNR25477.1"/>
    </source>
</evidence>
<keyword evidence="3 6" id="KW-0808">Transferase</keyword>
<dbReference type="Proteomes" id="UP000516305">
    <property type="component" value="Chromosome"/>
</dbReference>
<dbReference type="RefSeq" id="WP_210760005.1">
    <property type="nucleotide sequence ID" value="NZ_CP060139.1"/>
</dbReference>
<dbReference type="InterPro" id="IPR000092">
    <property type="entry name" value="Polyprenyl_synt"/>
</dbReference>
<name>A0A7H0VIC9_9FLAO</name>
<evidence type="ECO:0000256" key="6">
    <source>
        <dbReference type="RuleBase" id="RU004466"/>
    </source>
</evidence>